<comment type="similarity">
    <text evidence="1 6">Belongs to the GatC family.</text>
</comment>
<dbReference type="EMBL" id="DVGY01000083">
    <property type="protein sequence ID" value="HIR40916.1"/>
    <property type="molecule type" value="Genomic_DNA"/>
</dbReference>
<comment type="catalytic activity">
    <reaction evidence="5 6">
        <text>L-glutamyl-tRNA(Gln) + L-glutamine + ATP + H2O = L-glutaminyl-tRNA(Gln) + L-glutamate + ADP + phosphate + H(+)</text>
        <dbReference type="Rhea" id="RHEA:17521"/>
        <dbReference type="Rhea" id="RHEA-COMP:9681"/>
        <dbReference type="Rhea" id="RHEA-COMP:9684"/>
        <dbReference type="ChEBI" id="CHEBI:15377"/>
        <dbReference type="ChEBI" id="CHEBI:15378"/>
        <dbReference type="ChEBI" id="CHEBI:29985"/>
        <dbReference type="ChEBI" id="CHEBI:30616"/>
        <dbReference type="ChEBI" id="CHEBI:43474"/>
        <dbReference type="ChEBI" id="CHEBI:58359"/>
        <dbReference type="ChEBI" id="CHEBI:78520"/>
        <dbReference type="ChEBI" id="CHEBI:78521"/>
        <dbReference type="ChEBI" id="CHEBI:456216"/>
    </reaction>
</comment>
<evidence type="ECO:0000256" key="2">
    <source>
        <dbReference type="ARBA" id="ARBA00011123"/>
    </source>
</evidence>
<evidence type="ECO:0000256" key="6">
    <source>
        <dbReference type="HAMAP-Rule" id="MF_00122"/>
    </source>
</evidence>
<dbReference type="GO" id="GO:0070681">
    <property type="term" value="P:glutaminyl-tRNAGln biosynthesis via transamidation"/>
    <property type="evidence" value="ECO:0007669"/>
    <property type="project" value="TreeGrafter"/>
</dbReference>
<dbReference type="InterPro" id="IPR036113">
    <property type="entry name" value="Asp/Glu-ADT_sf_sub_c"/>
</dbReference>
<dbReference type="GO" id="GO:0006450">
    <property type="term" value="P:regulation of translational fidelity"/>
    <property type="evidence" value="ECO:0007669"/>
    <property type="project" value="InterPro"/>
</dbReference>
<dbReference type="GO" id="GO:0006412">
    <property type="term" value="P:translation"/>
    <property type="evidence" value="ECO:0007669"/>
    <property type="project" value="UniProtKB-UniRule"/>
</dbReference>
<dbReference type="EC" id="6.3.5.-" evidence="6"/>
<comment type="subunit">
    <text evidence="2 6">Heterotrimer of A, B and C subunits.</text>
</comment>
<evidence type="ECO:0000256" key="1">
    <source>
        <dbReference type="ARBA" id="ARBA00010757"/>
    </source>
</evidence>
<protein>
    <recommendedName>
        <fullName evidence="6">Aspartyl/glutamyl-tRNA(Asn/Gln) amidotransferase subunit C</fullName>
        <shortName evidence="6">Asp/Glu-ADT subunit C</shortName>
        <ecNumber evidence="6">6.3.5.-</ecNumber>
    </recommendedName>
</protein>
<dbReference type="Gene3D" id="1.10.20.60">
    <property type="entry name" value="Glu-tRNAGln amidotransferase C subunit, N-terminal domain"/>
    <property type="match status" value="1"/>
</dbReference>
<dbReference type="AlphaFoldDB" id="A0A9D1AKL9"/>
<comment type="caution">
    <text evidence="7">The sequence shown here is derived from an EMBL/GenBank/DDBJ whole genome shotgun (WGS) entry which is preliminary data.</text>
</comment>
<organism evidence="7 8">
    <name type="scientific">Candidatus Egerieicola pullicola</name>
    <dbReference type="NCBI Taxonomy" id="2840775"/>
    <lineage>
        <taxon>Bacteria</taxon>
        <taxon>Bacillati</taxon>
        <taxon>Bacillota</taxon>
        <taxon>Clostridia</taxon>
        <taxon>Eubacteriales</taxon>
        <taxon>Oscillospiraceae</taxon>
        <taxon>Oscillospiraceae incertae sedis</taxon>
        <taxon>Candidatus Egerieicola</taxon>
    </lineage>
</organism>
<keyword evidence="6" id="KW-0436">Ligase</keyword>
<dbReference type="HAMAP" id="MF_00122">
    <property type="entry name" value="GatC"/>
    <property type="match status" value="1"/>
</dbReference>
<evidence type="ECO:0000313" key="8">
    <source>
        <dbReference type="Proteomes" id="UP000886749"/>
    </source>
</evidence>
<dbReference type="PANTHER" id="PTHR15004">
    <property type="entry name" value="GLUTAMYL-TRNA(GLN) AMIDOTRANSFERASE SUBUNIT C, MITOCHONDRIAL"/>
    <property type="match status" value="1"/>
</dbReference>
<dbReference type="Proteomes" id="UP000886749">
    <property type="component" value="Unassembled WGS sequence"/>
</dbReference>
<name>A0A9D1AKL9_9FIRM</name>
<dbReference type="SUPFAM" id="SSF141000">
    <property type="entry name" value="Glu-tRNAGln amidotransferase C subunit"/>
    <property type="match status" value="1"/>
</dbReference>
<dbReference type="GO" id="GO:0050567">
    <property type="term" value="F:glutaminyl-tRNA synthase (glutamine-hydrolyzing) activity"/>
    <property type="evidence" value="ECO:0007669"/>
    <property type="project" value="UniProtKB-UniRule"/>
</dbReference>
<dbReference type="PANTHER" id="PTHR15004:SF0">
    <property type="entry name" value="GLUTAMYL-TRNA(GLN) AMIDOTRANSFERASE SUBUNIT C, MITOCHONDRIAL"/>
    <property type="match status" value="1"/>
</dbReference>
<evidence type="ECO:0000256" key="4">
    <source>
        <dbReference type="ARBA" id="ARBA00047380"/>
    </source>
</evidence>
<comment type="function">
    <text evidence="3 6">Allows the formation of correctly charged Asn-tRNA(Asn) or Gln-tRNA(Gln) through the transamidation of misacylated Asp-tRNA(Asn) or Glu-tRNA(Gln) in organisms which lack either or both of asparaginyl-tRNA or glutaminyl-tRNA synthetases. The reaction takes place in the presence of glutamine and ATP through an activated phospho-Asp-tRNA(Asn) or phospho-Glu-tRNA(Gln).</text>
</comment>
<dbReference type="InterPro" id="IPR003837">
    <property type="entry name" value="GatC"/>
</dbReference>
<reference evidence="7" key="1">
    <citation type="submission" date="2020-10" db="EMBL/GenBank/DDBJ databases">
        <authorList>
            <person name="Gilroy R."/>
        </authorList>
    </citation>
    <scope>NUCLEOTIDE SEQUENCE</scope>
    <source>
        <strain evidence="7">CHK184-25365</strain>
    </source>
</reference>
<dbReference type="NCBIfam" id="TIGR00135">
    <property type="entry name" value="gatC"/>
    <property type="match status" value="1"/>
</dbReference>
<evidence type="ECO:0000256" key="5">
    <source>
        <dbReference type="ARBA" id="ARBA00047913"/>
    </source>
</evidence>
<dbReference type="GO" id="GO:0005524">
    <property type="term" value="F:ATP binding"/>
    <property type="evidence" value="ECO:0007669"/>
    <property type="project" value="UniProtKB-KW"/>
</dbReference>
<accession>A0A9D1AKL9</accession>
<proteinExistence type="inferred from homology"/>
<keyword evidence="6" id="KW-0547">Nucleotide-binding</keyword>
<keyword evidence="6" id="KW-0648">Protein biosynthesis</keyword>
<evidence type="ECO:0000256" key="3">
    <source>
        <dbReference type="ARBA" id="ARBA00024799"/>
    </source>
</evidence>
<reference evidence="7" key="2">
    <citation type="journal article" date="2021" name="PeerJ">
        <title>Extensive microbial diversity within the chicken gut microbiome revealed by metagenomics and culture.</title>
        <authorList>
            <person name="Gilroy R."/>
            <person name="Ravi A."/>
            <person name="Getino M."/>
            <person name="Pursley I."/>
            <person name="Horton D.L."/>
            <person name="Alikhan N.F."/>
            <person name="Baker D."/>
            <person name="Gharbi K."/>
            <person name="Hall N."/>
            <person name="Watson M."/>
            <person name="Adriaenssens E.M."/>
            <person name="Foster-Nyarko E."/>
            <person name="Jarju S."/>
            <person name="Secka A."/>
            <person name="Antonio M."/>
            <person name="Oren A."/>
            <person name="Chaudhuri R.R."/>
            <person name="La Ragione R."/>
            <person name="Hildebrand F."/>
            <person name="Pallen M.J."/>
        </authorList>
    </citation>
    <scope>NUCLEOTIDE SEQUENCE</scope>
    <source>
        <strain evidence="7">CHK184-25365</strain>
    </source>
</reference>
<keyword evidence="6" id="KW-0067">ATP-binding</keyword>
<gene>
    <name evidence="6 7" type="primary">gatC</name>
    <name evidence="7" type="ORF">IAB36_03710</name>
</gene>
<comment type="catalytic activity">
    <reaction evidence="4 6">
        <text>L-aspartyl-tRNA(Asn) + L-glutamine + ATP + H2O = L-asparaginyl-tRNA(Asn) + L-glutamate + ADP + phosphate + 2 H(+)</text>
        <dbReference type="Rhea" id="RHEA:14513"/>
        <dbReference type="Rhea" id="RHEA-COMP:9674"/>
        <dbReference type="Rhea" id="RHEA-COMP:9677"/>
        <dbReference type="ChEBI" id="CHEBI:15377"/>
        <dbReference type="ChEBI" id="CHEBI:15378"/>
        <dbReference type="ChEBI" id="CHEBI:29985"/>
        <dbReference type="ChEBI" id="CHEBI:30616"/>
        <dbReference type="ChEBI" id="CHEBI:43474"/>
        <dbReference type="ChEBI" id="CHEBI:58359"/>
        <dbReference type="ChEBI" id="CHEBI:78515"/>
        <dbReference type="ChEBI" id="CHEBI:78516"/>
        <dbReference type="ChEBI" id="CHEBI:456216"/>
    </reaction>
</comment>
<dbReference type="Pfam" id="PF02686">
    <property type="entry name" value="GatC"/>
    <property type="match status" value="1"/>
</dbReference>
<sequence>MTIDIQHVAKLAKLRLEEDQAARFAKDMENIVSMVQQLPDLPDTGALIDPDHPMIFRKDVVEHHYDRKELLENAPQVKAGCVVVPKVVE</sequence>
<evidence type="ECO:0000313" key="7">
    <source>
        <dbReference type="EMBL" id="HIR40916.1"/>
    </source>
</evidence>